<gene>
    <name evidence="4" type="ORF">H7965_21445</name>
</gene>
<dbReference type="InterPro" id="IPR045337">
    <property type="entry name" value="MmgE_PrpD_C"/>
</dbReference>
<dbReference type="Pfam" id="PF19305">
    <property type="entry name" value="MmgE_PrpD_C"/>
    <property type="match status" value="1"/>
</dbReference>
<dbReference type="Proteomes" id="UP000600101">
    <property type="component" value="Unassembled WGS sequence"/>
</dbReference>
<dbReference type="Gene3D" id="3.30.1330.120">
    <property type="entry name" value="2-methylcitrate dehydratase PrpD"/>
    <property type="match status" value="1"/>
</dbReference>
<dbReference type="RefSeq" id="WP_186772623.1">
    <property type="nucleotide sequence ID" value="NZ_JACOMF010000036.1"/>
</dbReference>
<accession>A0A9X0R2Z4</accession>
<dbReference type="InterPro" id="IPR045336">
    <property type="entry name" value="MmgE_PrpD_N"/>
</dbReference>
<feature type="domain" description="MmgE/PrpD N-terminal" evidence="2">
    <location>
        <begin position="14"/>
        <end position="249"/>
    </location>
</feature>
<dbReference type="AlphaFoldDB" id="A0A9X0R2Z4"/>
<evidence type="ECO:0000259" key="3">
    <source>
        <dbReference type="Pfam" id="PF19305"/>
    </source>
</evidence>
<protein>
    <submittedName>
        <fullName evidence="4">MmgE/PrpD family protein</fullName>
    </submittedName>
</protein>
<sequence length="464" mass="47525">MDPAPPLLPDATRSLAGFAAGLRFAAIPAAVIAHAKLALLDGIGVCLHGATLPWTRHVHAMLLAEGGAPAATLWGTGRRVSLAQAALGNGTAGHAFEMDDIHRDSVLHPNSLTTPIALGQAEAEGGLPGQAVLAAIVAGYEVGARVGNAATTALFLNGFHPQGTTGTFCAAATAGHLLGLDAGRMQHALGIAGSMGAGLMAAQEGAMVKRLHAGRAAESGVRAAALAGRGFTGITDVLEAPYGGFLSAIARTPIPAKLTAGLGEVWETANTGFKMYPSVTSIHSALDALRAVMAEHALDASQIARIKVGVGHMTYVHTAWPYKPAGVTAAQMNIFYGLAVTALHGAATAVHYREDRLEDPAILGFIPRIAVTEDTGLEAMGAAFRHACRLAVHTTDGKVLRQEVLHRRASPENPVTAAEVEAKFRANVAGMLTEAQADEVAALVGRLETLDSTAALTGLLAATG</sequence>
<dbReference type="InterPro" id="IPR042188">
    <property type="entry name" value="MmgE/PrpD_sf_2"/>
</dbReference>
<proteinExistence type="inferred from homology"/>
<dbReference type="GO" id="GO:0016829">
    <property type="term" value="F:lyase activity"/>
    <property type="evidence" value="ECO:0007669"/>
    <property type="project" value="InterPro"/>
</dbReference>
<dbReference type="SUPFAM" id="SSF103378">
    <property type="entry name" value="2-methylcitrate dehydratase PrpD"/>
    <property type="match status" value="1"/>
</dbReference>
<dbReference type="PANTHER" id="PTHR16943:SF8">
    <property type="entry name" value="2-METHYLCITRATE DEHYDRATASE"/>
    <property type="match status" value="1"/>
</dbReference>
<dbReference type="InterPro" id="IPR036148">
    <property type="entry name" value="MmgE/PrpD_sf"/>
</dbReference>
<evidence type="ECO:0000313" key="5">
    <source>
        <dbReference type="Proteomes" id="UP000600101"/>
    </source>
</evidence>
<dbReference type="InterPro" id="IPR005656">
    <property type="entry name" value="MmgE_PrpD"/>
</dbReference>
<evidence type="ECO:0000259" key="2">
    <source>
        <dbReference type="Pfam" id="PF03972"/>
    </source>
</evidence>
<name>A0A9X0R2Z4_9PROT</name>
<dbReference type="Pfam" id="PF03972">
    <property type="entry name" value="MmgE_PrpD_N"/>
    <property type="match status" value="1"/>
</dbReference>
<comment type="caution">
    <text evidence="4">The sequence shown here is derived from an EMBL/GenBank/DDBJ whole genome shotgun (WGS) entry which is preliminary data.</text>
</comment>
<dbReference type="Gene3D" id="1.10.4100.10">
    <property type="entry name" value="2-methylcitrate dehydratase PrpD"/>
    <property type="match status" value="1"/>
</dbReference>
<feature type="domain" description="MmgE/PrpD C-terminal" evidence="3">
    <location>
        <begin position="276"/>
        <end position="444"/>
    </location>
</feature>
<dbReference type="PANTHER" id="PTHR16943">
    <property type="entry name" value="2-METHYLCITRATE DEHYDRATASE-RELATED"/>
    <property type="match status" value="1"/>
</dbReference>
<evidence type="ECO:0000256" key="1">
    <source>
        <dbReference type="ARBA" id="ARBA00006174"/>
    </source>
</evidence>
<comment type="similarity">
    <text evidence="1">Belongs to the PrpD family.</text>
</comment>
<keyword evidence="5" id="KW-1185">Reference proteome</keyword>
<organism evidence="4 5">
    <name type="scientific">Siccirubricoccus deserti</name>
    <dbReference type="NCBI Taxonomy" id="2013562"/>
    <lineage>
        <taxon>Bacteria</taxon>
        <taxon>Pseudomonadati</taxon>
        <taxon>Pseudomonadota</taxon>
        <taxon>Alphaproteobacteria</taxon>
        <taxon>Acetobacterales</taxon>
        <taxon>Roseomonadaceae</taxon>
        <taxon>Siccirubricoccus</taxon>
    </lineage>
</organism>
<dbReference type="EMBL" id="JACOMF010000036">
    <property type="protein sequence ID" value="MBC4017873.1"/>
    <property type="molecule type" value="Genomic_DNA"/>
</dbReference>
<evidence type="ECO:0000313" key="4">
    <source>
        <dbReference type="EMBL" id="MBC4017873.1"/>
    </source>
</evidence>
<reference evidence="4" key="1">
    <citation type="submission" date="2020-08" db="EMBL/GenBank/DDBJ databases">
        <authorList>
            <person name="Hu Y."/>
            <person name="Nguyen S.V."/>
            <person name="Li F."/>
            <person name="Fanning S."/>
        </authorList>
    </citation>
    <scope>NUCLEOTIDE SEQUENCE</scope>
    <source>
        <strain evidence="4">SYSU D8009</strain>
    </source>
</reference>
<dbReference type="InterPro" id="IPR042183">
    <property type="entry name" value="MmgE/PrpD_sf_1"/>
</dbReference>